<dbReference type="KEGG" id="vg:29066453"/>
<dbReference type="OrthoDB" id="35492at10239"/>
<organism evidence="1 2">
    <name type="scientific">Mycobacterium phage Tonenili</name>
    <dbReference type="NCBI Taxonomy" id="1891703"/>
    <lineage>
        <taxon>Viruses</taxon>
        <taxon>Duplodnaviria</taxon>
        <taxon>Heunggongvirae</taxon>
        <taxon>Uroviricota</taxon>
        <taxon>Caudoviricetes</taxon>
        <taxon>Ceeclamvirinae</taxon>
        <taxon>Bixzunavirus</taxon>
        <taxon>Bixzunavirus tonenili</taxon>
    </lineage>
</organism>
<dbReference type="EMBL" id="KX752698">
    <property type="protein sequence ID" value="AON96806.1"/>
    <property type="molecule type" value="Genomic_DNA"/>
</dbReference>
<protein>
    <submittedName>
        <fullName evidence="1">Uncharacterized protein</fullName>
    </submittedName>
</protein>
<dbReference type="Proteomes" id="UP000204231">
    <property type="component" value="Segment"/>
</dbReference>
<keyword evidence="2" id="KW-1185">Reference proteome</keyword>
<evidence type="ECO:0000313" key="1">
    <source>
        <dbReference type="EMBL" id="AON96806.1"/>
    </source>
</evidence>
<name>A0A1C9EH60_9CAUD</name>
<evidence type="ECO:0000313" key="2">
    <source>
        <dbReference type="Proteomes" id="UP000204231"/>
    </source>
</evidence>
<dbReference type="GeneID" id="29066453"/>
<gene>
    <name evidence="1" type="ORF">SEA_TONENILI_55</name>
</gene>
<reference evidence="1 2" key="1">
    <citation type="submission" date="2016-08" db="EMBL/GenBank/DDBJ databases">
        <authorList>
            <person name="Acevedo E."/>
            <person name="Azhar M."/>
            <person name="Golebiewska U.P."/>
            <person name="Grzywna D."/>
            <person name="Guardiola R."/>
            <person name="Jackson O."/>
            <person name="John N."/>
            <person name="Kanavatsas C."/>
            <person name="Khan S."/>
            <person name="Leong J."/>
            <person name="Mansilla E."/>
            <person name="Muladjanov Y."/>
            <person name="Nouel J."/>
            <person name="Oh S."/>
            <person name="Oppedisano M."/>
            <person name="Sajid A."/>
            <person name="Samper M."/>
            <person name="Ugbeva O."/>
            <person name="Delesalle V.A."/>
            <person name="Garlena R.A."/>
            <person name="Russell D.A."/>
            <person name="Pope W.H."/>
            <person name="Jacobs-Sera D."/>
            <person name="Hendrix R.W."/>
            <person name="Hatfull G.F."/>
        </authorList>
    </citation>
    <scope>NUCLEOTIDE SEQUENCE [LARGE SCALE GENOMIC DNA]</scope>
</reference>
<proteinExistence type="predicted"/>
<sequence>MSTIKTDTELAQTIDAFAANAVTASDTLDNVLETLDGLLYQAEYVSETGLPINRNQAAGAVVEVQESLIRLRQAMEQLRGELRSHLGDQS</sequence>
<dbReference type="RefSeq" id="YP_009287919.1">
    <property type="nucleotide sequence ID" value="NC_031080.1"/>
</dbReference>
<accession>A0A1C9EH60</accession>